<dbReference type="EMBL" id="CAJMWZ010006456">
    <property type="protein sequence ID" value="CAE6522427.1"/>
    <property type="molecule type" value="Genomic_DNA"/>
</dbReference>
<feature type="compositionally biased region" description="Polar residues" evidence="1">
    <location>
        <begin position="214"/>
        <end position="223"/>
    </location>
</feature>
<reference evidence="2" key="1">
    <citation type="submission" date="2021-01" db="EMBL/GenBank/DDBJ databases">
        <authorList>
            <person name="Kaushik A."/>
        </authorList>
    </citation>
    <scope>NUCLEOTIDE SEQUENCE</scope>
    <source>
        <strain evidence="2">Type strain: AG8-Rh-89/</strain>
    </source>
</reference>
<protein>
    <submittedName>
        <fullName evidence="2">Uncharacterized protein</fullName>
    </submittedName>
</protein>
<dbReference type="Proteomes" id="UP000663850">
    <property type="component" value="Unassembled WGS sequence"/>
</dbReference>
<feature type="compositionally biased region" description="Low complexity" evidence="1">
    <location>
        <begin position="157"/>
        <end position="171"/>
    </location>
</feature>
<evidence type="ECO:0000313" key="3">
    <source>
        <dbReference type="Proteomes" id="UP000663850"/>
    </source>
</evidence>
<feature type="compositionally biased region" description="Low complexity" evidence="1">
    <location>
        <begin position="97"/>
        <end position="109"/>
    </location>
</feature>
<dbReference type="AlphaFoldDB" id="A0A8H3DAY1"/>
<gene>
    <name evidence="2" type="ORF">RDB_LOCUS119803</name>
</gene>
<comment type="caution">
    <text evidence="2">The sequence shown here is derived from an EMBL/GenBank/DDBJ whole genome shotgun (WGS) entry which is preliminary data.</text>
</comment>
<organism evidence="2 3">
    <name type="scientific">Rhizoctonia solani</name>
    <dbReference type="NCBI Taxonomy" id="456999"/>
    <lineage>
        <taxon>Eukaryota</taxon>
        <taxon>Fungi</taxon>
        <taxon>Dikarya</taxon>
        <taxon>Basidiomycota</taxon>
        <taxon>Agaricomycotina</taxon>
        <taxon>Agaricomycetes</taxon>
        <taxon>Cantharellales</taxon>
        <taxon>Ceratobasidiaceae</taxon>
        <taxon>Rhizoctonia</taxon>
    </lineage>
</organism>
<evidence type="ECO:0000313" key="2">
    <source>
        <dbReference type="EMBL" id="CAE6522427.1"/>
    </source>
</evidence>
<proteinExistence type="predicted"/>
<evidence type="ECO:0000256" key="1">
    <source>
        <dbReference type="SAM" id="MobiDB-lite"/>
    </source>
</evidence>
<feature type="non-terminal residue" evidence="2">
    <location>
        <position position="1"/>
    </location>
</feature>
<sequence>MPRLSGPSKRGELSSSSSQRSVSPIGLSTILKPTKWFQRSNSSKSNLSPTAEGRSSMNKISNPTNPRPYNQETLTPSGSRSVLNLSMNRSTSQLAVSIPQSSSDSAQSGPGSGDLRAASGKKWSRSADDLSKFSPESPISPSSLFSARIGEYRGGNPQPSGSTLQTSTSTLARAPSSAGPGTIVFPTRANTIAEQDESSSKKHGRSHSFGRLHPSNTQPTPSATFPPVPVPRLPTKSAASLKAAQTANARAAHQVVTSLNPAGAHSRPSYERSPGSGEKGASSTGGVNTGYNVRAFGFPFGATHKLSTSPPQIVLYSALESSSNATLATTKASKRSSQMVIQQGFLMRLEHPSQPEKGKAFKGVLTGNKLQLYKPPSDKAAELKELFPEGLVPQGIEEEEEEPEAVSP</sequence>
<feature type="region of interest" description="Disordered" evidence="1">
    <location>
        <begin position="1"/>
        <end position="288"/>
    </location>
</feature>
<feature type="compositionally biased region" description="Low complexity" evidence="1">
    <location>
        <begin position="243"/>
        <end position="252"/>
    </location>
</feature>
<feature type="compositionally biased region" description="Basic residues" evidence="1">
    <location>
        <begin position="201"/>
        <end position="210"/>
    </location>
</feature>
<feature type="compositionally biased region" description="Low complexity" evidence="1">
    <location>
        <begin position="1"/>
        <end position="24"/>
    </location>
</feature>
<name>A0A8H3DAY1_9AGAM</name>
<feature type="compositionally biased region" description="Polar residues" evidence="1">
    <location>
        <begin position="37"/>
        <end position="95"/>
    </location>
</feature>
<accession>A0A8H3DAY1</accession>